<proteinExistence type="predicted"/>
<dbReference type="AlphaFoldDB" id="A0A517WD48"/>
<dbReference type="RefSeq" id="WP_145040805.1">
    <property type="nucleotide sequence ID" value="NZ_CP036347.1"/>
</dbReference>
<feature type="transmembrane region" description="Helical" evidence="1">
    <location>
        <begin position="31"/>
        <end position="52"/>
    </location>
</feature>
<dbReference type="EMBL" id="CP036347">
    <property type="protein sequence ID" value="QDU03185.1"/>
    <property type="molecule type" value="Genomic_DNA"/>
</dbReference>
<organism evidence="2 3">
    <name type="scientific">Gimesia chilikensis</name>
    <dbReference type="NCBI Taxonomy" id="2605989"/>
    <lineage>
        <taxon>Bacteria</taxon>
        <taxon>Pseudomonadati</taxon>
        <taxon>Planctomycetota</taxon>
        <taxon>Planctomycetia</taxon>
        <taxon>Planctomycetales</taxon>
        <taxon>Planctomycetaceae</taxon>
        <taxon>Gimesia</taxon>
    </lineage>
</organism>
<feature type="transmembrane region" description="Helical" evidence="1">
    <location>
        <begin position="107"/>
        <end position="126"/>
    </location>
</feature>
<dbReference type="Pfam" id="PF13803">
    <property type="entry name" value="DUF4184"/>
    <property type="match status" value="1"/>
</dbReference>
<sequence>MKYQPGGSLIPLTPFHFSPGLLTKACGPRSFWLTSFMAANVLIDVEVLYYMSRNELPLHRSLHTYLGGSAAGLVAGLLMWGLILFLARLMPPSSRWKQRLAQSSQTLLLLQSLIAGLIGGVSHVFLDSLMHADMHPFWPITTGNALAGSISVASLHLGLGLLGLFSIFLWLFLRDPRS</sequence>
<gene>
    <name evidence="2" type="ORF">V6x_28970</name>
</gene>
<accession>A0A517WD48</accession>
<protein>
    <recommendedName>
        <fullName evidence="4">DUF4184 family protein</fullName>
    </recommendedName>
</protein>
<name>A0A517WD48_9PLAN</name>
<evidence type="ECO:0000313" key="2">
    <source>
        <dbReference type="EMBL" id="QDU03185.1"/>
    </source>
</evidence>
<evidence type="ECO:0000313" key="3">
    <source>
        <dbReference type="Proteomes" id="UP000320722"/>
    </source>
</evidence>
<evidence type="ECO:0000256" key="1">
    <source>
        <dbReference type="SAM" id="Phobius"/>
    </source>
</evidence>
<feature type="transmembrane region" description="Helical" evidence="1">
    <location>
        <begin position="146"/>
        <end position="173"/>
    </location>
</feature>
<evidence type="ECO:0008006" key="4">
    <source>
        <dbReference type="Google" id="ProtNLM"/>
    </source>
</evidence>
<dbReference type="InterPro" id="IPR025238">
    <property type="entry name" value="DUF4184"/>
</dbReference>
<keyword evidence="1" id="KW-0472">Membrane</keyword>
<keyword evidence="1" id="KW-0812">Transmembrane</keyword>
<reference evidence="2 3" key="1">
    <citation type="submission" date="2019-02" db="EMBL/GenBank/DDBJ databases">
        <title>Deep-cultivation of Planctomycetes and their phenomic and genomic characterization uncovers novel biology.</title>
        <authorList>
            <person name="Wiegand S."/>
            <person name="Jogler M."/>
            <person name="Boedeker C."/>
            <person name="Pinto D."/>
            <person name="Vollmers J."/>
            <person name="Rivas-Marin E."/>
            <person name="Kohn T."/>
            <person name="Peeters S.H."/>
            <person name="Heuer A."/>
            <person name="Rast P."/>
            <person name="Oberbeckmann S."/>
            <person name="Bunk B."/>
            <person name="Jeske O."/>
            <person name="Meyerdierks A."/>
            <person name="Storesund J.E."/>
            <person name="Kallscheuer N."/>
            <person name="Luecker S."/>
            <person name="Lage O.M."/>
            <person name="Pohl T."/>
            <person name="Merkel B.J."/>
            <person name="Hornburger P."/>
            <person name="Mueller R.-W."/>
            <person name="Bruemmer F."/>
            <person name="Labrenz M."/>
            <person name="Spormann A.M."/>
            <person name="Op den Camp H."/>
            <person name="Overmann J."/>
            <person name="Amann R."/>
            <person name="Jetten M.S.M."/>
            <person name="Mascher T."/>
            <person name="Medema M.H."/>
            <person name="Devos D.P."/>
            <person name="Kaster A.-K."/>
            <person name="Ovreas L."/>
            <person name="Rohde M."/>
            <person name="Galperin M.Y."/>
            <person name="Jogler C."/>
        </authorList>
    </citation>
    <scope>NUCLEOTIDE SEQUENCE [LARGE SCALE GENOMIC DNA]</scope>
    <source>
        <strain evidence="2 3">V6</strain>
    </source>
</reference>
<keyword evidence="1" id="KW-1133">Transmembrane helix</keyword>
<dbReference type="Proteomes" id="UP000320722">
    <property type="component" value="Chromosome"/>
</dbReference>
<feature type="transmembrane region" description="Helical" evidence="1">
    <location>
        <begin position="64"/>
        <end position="86"/>
    </location>
</feature>